<evidence type="ECO:0000256" key="1">
    <source>
        <dbReference type="ARBA" id="ARBA00000898"/>
    </source>
</evidence>
<dbReference type="FunFam" id="3.40.50.1000:FF:000029">
    <property type="entry name" value="3-deoxy-D-manno-octulosonate 8-phosphate phosphatase KdsC"/>
    <property type="match status" value="1"/>
</dbReference>
<name>A0A518N2R4_9GAMM</name>
<dbReference type="PANTHER" id="PTHR21485">
    <property type="entry name" value="HAD SUPERFAMILY MEMBERS CMAS AND KDSC"/>
    <property type="match status" value="1"/>
</dbReference>
<evidence type="ECO:0000313" key="13">
    <source>
        <dbReference type="EMBL" id="QDW66223.1"/>
    </source>
</evidence>
<dbReference type="RefSeq" id="WP_144890763.1">
    <property type="nucleotide sequence ID" value="NZ_CP042218.1"/>
</dbReference>
<comment type="cofactor">
    <cofactor evidence="2 11 12">
        <name>Mg(2+)</name>
        <dbReference type="ChEBI" id="CHEBI:18420"/>
    </cofactor>
</comment>
<accession>A0A518N2R4</accession>
<feature type="binding site" evidence="12">
    <location>
        <position position="26"/>
    </location>
    <ligand>
        <name>Mg(2+)</name>
        <dbReference type="ChEBI" id="CHEBI:18420"/>
    </ligand>
</feature>
<comment type="similarity">
    <text evidence="3 11">Belongs to the KdsC family.</text>
</comment>
<protein>
    <recommendedName>
        <fullName evidence="6 11">3-deoxy-D-manno-octulosonate 8-phosphate phosphatase KdsC</fullName>
        <ecNumber evidence="5 11">3.1.3.45</ecNumber>
    </recommendedName>
    <alternativeName>
        <fullName evidence="10 11">KDO 8-P phosphatase</fullName>
    </alternativeName>
</protein>
<evidence type="ECO:0000256" key="2">
    <source>
        <dbReference type="ARBA" id="ARBA00001946"/>
    </source>
</evidence>
<evidence type="ECO:0000256" key="3">
    <source>
        <dbReference type="ARBA" id="ARBA00005893"/>
    </source>
</evidence>
<evidence type="ECO:0000256" key="11">
    <source>
        <dbReference type="PIRNR" id="PIRNR006118"/>
    </source>
</evidence>
<dbReference type="InterPro" id="IPR023214">
    <property type="entry name" value="HAD_sf"/>
</dbReference>
<gene>
    <name evidence="13" type="ORF">FPZ22_04395</name>
</gene>
<dbReference type="OrthoDB" id="9805604at2"/>
<comment type="subunit">
    <text evidence="4 11">Homotetramer.</text>
</comment>
<feature type="binding site" evidence="12">
    <location>
        <position position="118"/>
    </location>
    <ligand>
        <name>Mg(2+)</name>
        <dbReference type="ChEBI" id="CHEBI:18420"/>
    </ligand>
</feature>
<keyword evidence="9 11" id="KW-0460">Magnesium</keyword>
<dbReference type="PANTHER" id="PTHR21485:SF3">
    <property type="entry name" value="N-ACYLNEURAMINATE CYTIDYLYLTRANSFERASE"/>
    <property type="match status" value="1"/>
</dbReference>
<keyword evidence="14" id="KW-1185">Reference proteome</keyword>
<dbReference type="SFLD" id="SFLDG01138">
    <property type="entry name" value="C1.6.2:_Deoxy-d-mannose-octulo"/>
    <property type="match status" value="1"/>
</dbReference>
<dbReference type="EC" id="3.1.3.45" evidence="5 11"/>
<sequence>MSTPPRPAPSADLAARAARIRLVCFDVDGTLTDGRLYIAADGTETKAFHVHDGLGISLLRRAGIAVAFVTARTSPAAEIRARDLGVEAHTGIKDKLACVEALRTRLGLAAEEVAFMGDDLTDLAVLSAAGLAAAPADAQPAILGHVHWQSNARAGAGAAREFCELLLAARGAGQSGDAGGARQ</sequence>
<dbReference type="EMBL" id="CP042218">
    <property type="protein sequence ID" value="QDW66223.1"/>
    <property type="molecule type" value="Genomic_DNA"/>
</dbReference>
<dbReference type="GO" id="GO:0046872">
    <property type="term" value="F:metal ion binding"/>
    <property type="evidence" value="ECO:0007669"/>
    <property type="project" value="UniProtKB-UniRule"/>
</dbReference>
<evidence type="ECO:0000256" key="5">
    <source>
        <dbReference type="ARBA" id="ARBA00013066"/>
    </source>
</evidence>
<proteinExistence type="inferred from homology"/>
<keyword evidence="7 11" id="KW-0479">Metal-binding</keyword>
<evidence type="ECO:0000256" key="12">
    <source>
        <dbReference type="PIRSR" id="PIRSR006118-2"/>
    </source>
</evidence>
<dbReference type="SFLD" id="SFLDS00003">
    <property type="entry name" value="Haloacid_Dehalogenase"/>
    <property type="match status" value="1"/>
</dbReference>
<comment type="function">
    <text evidence="11">Catalyzes the hydrolysis of 3-deoxy-D-manno-octulosonate 8-phosphate (KDO 8-P) to 3-deoxy-D-manno-octulosonate (KDO) and inorganic phosphate.</text>
</comment>
<dbReference type="Proteomes" id="UP000316584">
    <property type="component" value="Chromosome"/>
</dbReference>
<dbReference type="GO" id="GO:0019143">
    <property type="term" value="F:3-deoxy-manno-octulosonate-8-phosphatase activity"/>
    <property type="evidence" value="ECO:0007669"/>
    <property type="project" value="UniProtKB-UniRule"/>
</dbReference>
<dbReference type="KEGG" id="lug:FPZ22_04395"/>
<evidence type="ECO:0000256" key="7">
    <source>
        <dbReference type="ARBA" id="ARBA00022723"/>
    </source>
</evidence>
<dbReference type="GO" id="GO:0009103">
    <property type="term" value="P:lipopolysaccharide biosynthetic process"/>
    <property type="evidence" value="ECO:0007669"/>
    <property type="project" value="UniProtKB-UniRule"/>
</dbReference>
<evidence type="ECO:0000256" key="4">
    <source>
        <dbReference type="ARBA" id="ARBA00011881"/>
    </source>
</evidence>
<reference evidence="13 14" key="1">
    <citation type="submission" date="2019-07" db="EMBL/GenBank/DDBJ databases">
        <title>Full genome sequence of Luteimonas sp. Gr-4.</title>
        <authorList>
            <person name="Im W.-T."/>
        </authorList>
    </citation>
    <scope>NUCLEOTIDE SEQUENCE [LARGE SCALE GENOMIC DNA]</scope>
    <source>
        <strain evidence="13 14">Gr-4</strain>
    </source>
</reference>
<dbReference type="Pfam" id="PF00702">
    <property type="entry name" value="Hydrolase"/>
    <property type="match status" value="1"/>
</dbReference>
<dbReference type="InterPro" id="IPR050793">
    <property type="entry name" value="CMP-NeuNAc_synthase"/>
</dbReference>
<dbReference type="PIRSF" id="PIRSF006118">
    <property type="entry name" value="KDO8-P_Ptase"/>
    <property type="match status" value="1"/>
</dbReference>
<dbReference type="InterPro" id="IPR036412">
    <property type="entry name" value="HAD-like_sf"/>
</dbReference>
<evidence type="ECO:0000256" key="8">
    <source>
        <dbReference type="ARBA" id="ARBA00022801"/>
    </source>
</evidence>
<keyword evidence="8 11" id="KW-0378">Hydrolase</keyword>
<evidence type="ECO:0000256" key="10">
    <source>
        <dbReference type="ARBA" id="ARBA00031051"/>
    </source>
</evidence>
<dbReference type="NCBIfam" id="TIGR01670">
    <property type="entry name" value="KdsC-phosphatas"/>
    <property type="match status" value="1"/>
</dbReference>
<evidence type="ECO:0000256" key="6">
    <source>
        <dbReference type="ARBA" id="ARBA00020092"/>
    </source>
</evidence>
<dbReference type="InterPro" id="IPR010023">
    <property type="entry name" value="KdsC_fam"/>
</dbReference>
<dbReference type="Gene3D" id="3.40.50.1000">
    <property type="entry name" value="HAD superfamily/HAD-like"/>
    <property type="match status" value="1"/>
</dbReference>
<feature type="binding site" evidence="12">
    <location>
        <position position="28"/>
    </location>
    <ligand>
        <name>substrate</name>
    </ligand>
</feature>
<dbReference type="SFLD" id="SFLDG01136">
    <property type="entry name" value="C1.6:_Phosphoserine_Phosphatas"/>
    <property type="match status" value="1"/>
</dbReference>
<comment type="catalytic activity">
    <reaction evidence="1 11">
        <text>3-deoxy-alpha-D-manno-2-octulosonate-8-phosphate + H2O = 3-deoxy-alpha-D-manno-oct-2-ulosonate + phosphate</text>
        <dbReference type="Rhea" id="RHEA:11500"/>
        <dbReference type="ChEBI" id="CHEBI:15377"/>
        <dbReference type="ChEBI" id="CHEBI:43474"/>
        <dbReference type="ChEBI" id="CHEBI:85985"/>
        <dbReference type="ChEBI" id="CHEBI:85986"/>
        <dbReference type="EC" id="3.1.3.45"/>
    </reaction>
</comment>
<dbReference type="SUPFAM" id="SSF56784">
    <property type="entry name" value="HAD-like"/>
    <property type="match status" value="1"/>
</dbReference>
<dbReference type="AlphaFoldDB" id="A0A518N2R4"/>
<dbReference type="GO" id="GO:0008781">
    <property type="term" value="F:N-acylneuraminate cytidylyltransferase activity"/>
    <property type="evidence" value="ECO:0007669"/>
    <property type="project" value="TreeGrafter"/>
</dbReference>
<keyword evidence="11" id="KW-0448">Lipopolysaccharide biosynthesis</keyword>
<evidence type="ECO:0000313" key="14">
    <source>
        <dbReference type="Proteomes" id="UP000316584"/>
    </source>
</evidence>
<organism evidence="13 14">
    <name type="scientific">Luteimonas granuli</name>
    <dbReference type="NCBI Taxonomy" id="1176533"/>
    <lineage>
        <taxon>Bacteria</taxon>
        <taxon>Pseudomonadati</taxon>
        <taxon>Pseudomonadota</taxon>
        <taxon>Gammaproteobacteria</taxon>
        <taxon>Lysobacterales</taxon>
        <taxon>Lysobacteraceae</taxon>
        <taxon>Luteimonas</taxon>
    </lineage>
</organism>
<evidence type="ECO:0000256" key="9">
    <source>
        <dbReference type="ARBA" id="ARBA00022842"/>
    </source>
</evidence>